<gene>
    <name evidence="3" type="ORF">PYCCODRAFT_1394319</name>
</gene>
<reference evidence="3 4" key="1">
    <citation type="journal article" date="2015" name="Biotechnol. Biofuels">
        <title>Enhanced degradation of softwood versus hardwood by the white-rot fungus Pycnoporus coccineus.</title>
        <authorList>
            <person name="Couturier M."/>
            <person name="Navarro D."/>
            <person name="Chevret D."/>
            <person name="Henrissat B."/>
            <person name="Piumi F."/>
            <person name="Ruiz-Duenas F.J."/>
            <person name="Martinez A.T."/>
            <person name="Grigoriev I.V."/>
            <person name="Riley R."/>
            <person name="Lipzen A."/>
            <person name="Berrin J.G."/>
            <person name="Master E.R."/>
            <person name="Rosso M.N."/>
        </authorList>
    </citation>
    <scope>NUCLEOTIDE SEQUENCE [LARGE SCALE GENOMIC DNA]</scope>
    <source>
        <strain evidence="3 4">BRFM310</strain>
    </source>
</reference>
<evidence type="ECO:0000313" key="3">
    <source>
        <dbReference type="EMBL" id="OSC99872.1"/>
    </source>
</evidence>
<name>A0A1Y2IH59_TRAC3</name>
<feature type="compositionally biased region" description="Polar residues" evidence="2">
    <location>
        <begin position="37"/>
        <end position="49"/>
    </location>
</feature>
<dbReference type="STRING" id="1353009.A0A1Y2IH59"/>
<keyword evidence="1" id="KW-0175">Coiled coil</keyword>
<feature type="region of interest" description="Disordered" evidence="2">
    <location>
        <begin position="1"/>
        <end position="68"/>
    </location>
</feature>
<feature type="region of interest" description="Disordered" evidence="2">
    <location>
        <begin position="82"/>
        <end position="104"/>
    </location>
</feature>
<evidence type="ECO:0000256" key="2">
    <source>
        <dbReference type="SAM" id="MobiDB-lite"/>
    </source>
</evidence>
<organism evidence="3 4">
    <name type="scientific">Trametes coccinea (strain BRFM310)</name>
    <name type="common">Pycnoporus coccineus</name>
    <dbReference type="NCBI Taxonomy" id="1353009"/>
    <lineage>
        <taxon>Eukaryota</taxon>
        <taxon>Fungi</taxon>
        <taxon>Dikarya</taxon>
        <taxon>Basidiomycota</taxon>
        <taxon>Agaricomycotina</taxon>
        <taxon>Agaricomycetes</taxon>
        <taxon>Polyporales</taxon>
        <taxon>Polyporaceae</taxon>
        <taxon>Trametes</taxon>
    </lineage>
</organism>
<feature type="coiled-coil region" evidence="1">
    <location>
        <begin position="419"/>
        <end position="483"/>
    </location>
</feature>
<evidence type="ECO:0000313" key="4">
    <source>
        <dbReference type="Proteomes" id="UP000193067"/>
    </source>
</evidence>
<protein>
    <submittedName>
        <fullName evidence="3">Uncharacterized protein</fullName>
    </submittedName>
</protein>
<accession>A0A1Y2IH59</accession>
<dbReference type="Proteomes" id="UP000193067">
    <property type="component" value="Unassembled WGS sequence"/>
</dbReference>
<feature type="compositionally biased region" description="Basic and acidic residues" evidence="2">
    <location>
        <begin position="95"/>
        <end position="104"/>
    </location>
</feature>
<dbReference type="EMBL" id="KZ084123">
    <property type="protein sequence ID" value="OSC99872.1"/>
    <property type="molecule type" value="Genomic_DNA"/>
</dbReference>
<sequence length="490" mass="54284">MSGDNEAESPQQHHTPQDAEDAEWEDIPDGNLARDGSGTNQNQRASSVASAIPGTPRTAARRRKPGKVVYVAAQPSPVKVAPLLRRPAKAPQAQRSERRPAPLIDREQVQDALLQGGAETVRYVGGVFSHALRLLRWPLGVLLAIWMLGLIMARVSHIIRGFVRPVCYVPGLSSSALCRIPQVEYNAEVVPVPQHADYPKLVEIQSSSFEQLLDSSVGGSGLSLEIKKAEMASQDLITLVKFSELKSRDLLAQSLFEFVEDAKKTGKGLQKLTSKINGAVDKIMAINDYALNTIESTQNEPKSVLKIIWPFASTPAQHTQDVVVQAFRDSMDVHAAEMRRLILELSVSEANLERLDMHLATLHELCTRENLTLSEARDDLLSELWTLLGGNRRRLRGMESNLDLLRELGEYRKRAAAHVAAAKQTLLAMSEDMEDLRERVAAPDVVGDRIPVEVHMKSIQSGLERLKEDRIKAREREEHLMNKILGVGSS</sequence>
<keyword evidence="4" id="KW-1185">Reference proteome</keyword>
<proteinExistence type="predicted"/>
<dbReference type="OrthoDB" id="4179406at2759"/>
<dbReference type="AlphaFoldDB" id="A0A1Y2IH59"/>
<evidence type="ECO:0000256" key="1">
    <source>
        <dbReference type="SAM" id="Coils"/>
    </source>
</evidence>
<feature type="compositionally biased region" description="Acidic residues" evidence="2">
    <location>
        <begin position="18"/>
        <end position="28"/>
    </location>
</feature>